<feature type="transmembrane region" description="Helical" evidence="1">
    <location>
        <begin position="167"/>
        <end position="192"/>
    </location>
</feature>
<dbReference type="KEGG" id="cci:CC1G_14918"/>
<feature type="transmembrane region" description="Helical" evidence="1">
    <location>
        <begin position="212"/>
        <end position="231"/>
    </location>
</feature>
<name>D6RNY3_COPC7</name>
<dbReference type="OrthoDB" id="2645170at2759"/>
<dbReference type="RefSeq" id="XP_002910940.1">
    <property type="nucleotide sequence ID" value="XM_002910894.1"/>
</dbReference>
<dbReference type="VEuPathDB" id="FungiDB:CC1G_14918"/>
<keyword evidence="1" id="KW-0472">Membrane</keyword>
<accession>D6RNY3</accession>
<keyword evidence="1" id="KW-1133">Transmembrane helix</keyword>
<feature type="domain" description="DUF6533" evidence="2">
    <location>
        <begin position="18"/>
        <end position="59"/>
    </location>
</feature>
<evidence type="ECO:0000259" key="2">
    <source>
        <dbReference type="Pfam" id="PF20151"/>
    </source>
</evidence>
<feature type="transmembrane region" description="Helical" evidence="1">
    <location>
        <begin position="122"/>
        <end position="147"/>
    </location>
</feature>
<dbReference type="InterPro" id="IPR045340">
    <property type="entry name" value="DUF6533"/>
</dbReference>
<gene>
    <name evidence="3" type="ORF">CC1G_14918</name>
</gene>
<dbReference type="AlphaFoldDB" id="D6RNY3"/>
<dbReference type="InParanoid" id="D6RNY3"/>
<comment type="caution">
    <text evidence="3">The sequence shown here is derived from an EMBL/GenBank/DDBJ whole genome shotgun (WGS) entry which is preliminary data.</text>
</comment>
<evidence type="ECO:0000313" key="4">
    <source>
        <dbReference type="Proteomes" id="UP000001861"/>
    </source>
</evidence>
<dbReference type="HOGENOM" id="CLU_035509_11_4_1"/>
<proteinExistence type="predicted"/>
<evidence type="ECO:0000256" key="1">
    <source>
        <dbReference type="SAM" id="Phobius"/>
    </source>
</evidence>
<dbReference type="Proteomes" id="UP000001861">
    <property type="component" value="Unassembled WGS sequence"/>
</dbReference>
<dbReference type="GeneID" id="9378694"/>
<evidence type="ECO:0000313" key="3">
    <source>
        <dbReference type="EMBL" id="EFI27446.1"/>
    </source>
</evidence>
<dbReference type="OMA" id="PSENMIV"/>
<keyword evidence="4" id="KW-1185">Reference proteome</keyword>
<reference evidence="3 4" key="1">
    <citation type="journal article" date="2010" name="Proc. Natl. Acad. Sci. U.S.A.">
        <title>Insights into evolution of multicellular fungi from the assembled chromosomes of the mushroom Coprinopsis cinerea (Coprinus cinereus).</title>
        <authorList>
            <person name="Stajich J.E."/>
            <person name="Wilke S.K."/>
            <person name="Ahren D."/>
            <person name="Au C.H."/>
            <person name="Birren B.W."/>
            <person name="Borodovsky M."/>
            <person name="Burns C."/>
            <person name="Canback B."/>
            <person name="Casselton L.A."/>
            <person name="Cheng C.K."/>
            <person name="Deng J."/>
            <person name="Dietrich F.S."/>
            <person name="Fargo D.C."/>
            <person name="Farman M.L."/>
            <person name="Gathman A.C."/>
            <person name="Goldberg J."/>
            <person name="Guigo R."/>
            <person name="Hoegger P.J."/>
            <person name="Hooker J.B."/>
            <person name="Huggins A."/>
            <person name="James T.Y."/>
            <person name="Kamada T."/>
            <person name="Kilaru S."/>
            <person name="Kodira C."/>
            <person name="Kues U."/>
            <person name="Kupfer D."/>
            <person name="Kwan H.S."/>
            <person name="Lomsadze A."/>
            <person name="Li W."/>
            <person name="Lilly W.W."/>
            <person name="Ma L.J."/>
            <person name="Mackey A.J."/>
            <person name="Manning G."/>
            <person name="Martin F."/>
            <person name="Muraguchi H."/>
            <person name="Natvig D.O."/>
            <person name="Palmerini H."/>
            <person name="Ramesh M.A."/>
            <person name="Rehmeyer C.J."/>
            <person name="Roe B.A."/>
            <person name="Shenoy N."/>
            <person name="Stanke M."/>
            <person name="Ter-Hovhannisyan V."/>
            <person name="Tunlid A."/>
            <person name="Velagapudi R."/>
            <person name="Vision T.J."/>
            <person name="Zeng Q."/>
            <person name="Zolan M.E."/>
            <person name="Pukkila P.J."/>
        </authorList>
    </citation>
    <scope>NUCLEOTIDE SEQUENCE [LARGE SCALE GENOMIC DNA]</scope>
    <source>
        <strain evidence="4">Okayama-7 / 130 / ATCC MYA-4618 / FGSC 9003</strain>
    </source>
</reference>
<dbReference type="Pfam" id="PF20151">
    <property type="entry name" value="DUF6533"/>
    <property type="match status" value="1"/>
</dbReference>
<sequence length="238" mass="27065">MAVDVEREVTLIFINTSVQIAATTILYCDYFETIEREVALIWQTKLSVGKVLFLTTRYCSYSGISIALYLDRGMKVPLSRCEALYHVYLAFSIASSEGILAMTVHALLSGGQRRRVVRVARVALLVFISTCITTALVLVNIYVAKGFKTIPPTWWEPRCRWQDTHSIYLYACYYILFILEFFLATTALTLGLRKYRRSRSPLLTVIYRDGGAYYLILMALTAANILFTKLIDGVFLSE</sequence>
<organism evidence="3 4">
    <name type="scientific">Coprinopsis cinerea (strain Okayama-7 / 130 / ATCC MYA-4618 / FGSC 9003)</name>
    <name type="common">Inky cap fungus</name>
    <name type="synonym">Hormographiella aspergillata</name>
    <dbReference type="NCBI Taxonomy" id="240176"/>
    <lineage>
        <taxon>Eukaryota</taxon>
        <taxon>Fungi</taxon>
        <taxon>Dikarya</taxon>
        <taxon>Basidiomycota</taxon>
        <taxon>Agaricomycotina</taxon>
        <taxon>Agaricomycetes</taxon>
        <taxon>Agaricomycetidae</taxon>
        <taxon>Agaricales</taxon>
        <taxon>Agaricineae</taxon>
        <taxon>Psathyrellaceae</taxon>
        <taxon>Coprinopsis</taxon>
    </lineage>
</organism>
<dbReference type="EMBL" id="AACS02000007">
    <property type="protein sequence ID" value="EFI27446.1"/>
    <property type="molecule type" value="Genomic_DNA"/>
</dbReference>
<keyword evidence="1" id="KW-0812">Transmembrane</keyword>
<protein>
    <recommendedName>
        <fullName evidence="2">DUF6533 domain-containing protein</fullName>
    </recommendedName>
</protein>